<dbReference type="EMBL" id="FOIM01000012">
    <property type="protein sequence ID" value="SET71252.1"/>
    <property type="molecule type" value="Genomic_DNA"/>
</dbReference>
<dbReference type="Pfam" id="PF10076">
    <property type="entry name" value="Phage_Mu_Gp48"/>
    <property type="match status" value="1"/>
</dbReference>
<accession>A0A1I0GJQ2</accession>
<sequence length="205" mass="23849">MYGKESYGRQRYQIASPDVPAEAENYFVDLAGYAPPFLAEVRELAEIYRAEGPEIGLLQHELRDMLDQCFIETATWGLLRWEQMLGVATNMSLTYEQRREILMAKLRGHGTTTKRMIEDTAATFSGGEVNVIEDNPNHLFVIQFIGIKGIPRNMQAFINMLEDIKPAHLAYRFEYRYTTWEELKPYTWKQLGAMIWDEVRTIKEV</sequence>
<evidence type="ECO:0000313" key="1">
    <source>
        <dbReference type="EMBL" id="SET71252.1"/>
    </source>
</evidence>
<name>A0A1I0GJQ2_9FIRM</name>
<reference evidence="2" key="1">
    <citation type="submission" date="2016-10" db="EMBL/GenBank/DDBJ databases">
        <authorList>
            <person name="Varghese N."/>
            <person name="Submissions S."/>
        </authorList>
    </citation>
    <scope>NUCLEOTIDE SEQUENCE [LARGE SCALE GENOMIC DNA]</scope>
    <source>
        <strain evidence="2">NLAE-zl-G277</strain>
    </source>
</reference>
<evidence type="ECO:0000313" key="2">
    <source>
        <dbReference type="Proteomes" id="UP000198508"/>
    </source>
</evidence>
<dbReference type="InterPro" id="IPR018755">
    <property type="entry name" value="Phage_Mu_Gp48"/>
</dbReference>
<protein>
    <submittedName>
        <fullName evidence="1">Uncharacterized protein YmfQ in lambdoid prophage, DUF2313 family</fullName>
    </submittedName>
</protein>
<dbReference type="STRING" id="460384.SAMN05216313_11236"/>
<dbReference type="RefSeq" id="WP_092364189.1">
    <property type="nucleotide sequence ID" value="NZ_FOIM01000012.1"/>
</dbReference>
<gene>
    <name evidence="1" type="ORF">SAMN05216313_11236</name>
</gene>
<dbReference type="AlphaFoldDB" id="A0A1I0GJQ2"/>
<keyword evidence="2" id="KW-1185">Reference proteome</keyword>
<proteinExistence type="predicted"/>
<organism evidence="1 2">
    <name type="scientific">Enterocloster lavalensis</name>
    <dbReference type="NCBI Taxonomy" id="460384"/>
    <lineage>
        <taxon>Bacteria</taxon>
        <taxon>Bacillati</taxon>
        <taxon>Bacillota</taxon>
        <taxon>Clostridia</taxon>
        <taxon>Lachnospirales</taxon>
        <taxon>Lachnospiraceae</taxon>
        <taxon>Enterocloster</taxon>
    </lineage>
</organism>
<dbReference type="Proteomes" id="UP000198508">
    <property type="component" value="Unassembled WGS sequence"/>
</dbReference>